<evidence type="ECO:0000259" key="2">
    <source>
        <dbReference type="Pfam" id="PF01408"/>
    </source>
</evidence>
<gene>
    <name evidence="4" type="ORF">ACFPFU_20150</name>
</gene>
<sequence>MKKPQRKTRLGFIGVGWIGLNRLKAVSDSGMAEICQICEPSEINAKAALQACTNGARIRSEDEIINDPEIDGVVIATPSALHARQAINALEAGKAVFCQKPLGCTSTDVQKILDAAKDHDKLLEVDFSYRHCQAFRYLMDTVKSGNLGEIFAVDLVFHNAYGPDKNWYYDTGLSGGGCVMDLGIHLLDMAFHCLSFPEIIDVQSDLFHQGRRLAKNKAHNQPEDYAHVCLQSPGTSFNLQCSWNLHAGKDAIIKAVFYGTKGGAAFKNSGGSFYEFRAEKYEGTKSRYIDTPDDDWGGRAGIKWLQKLHEGRGYDPQVSKEILSITKTIDRIYGRG</sequence>
<dbReference type="Gene3D" id="3.30.360.10">
    <property type="entry name" value="Dihydrodipicolinate Reductase, domain 2"/>
    <property type="match status" value="1"/>
</dbReference>
<feature type="domain" description="GFO/IDH/MocA-like oxidoreductase" evidence="3">
    <location>
        <begin position="135"/>
        <end position="263"/>
    </location>
</feature>
<accession>A0ABV9T6I9</accession>
<dbReference type="EMBL" id="JBHSJJ010000014">
    <property type="protein sequence ID" value="MFC4874029.1"/>
    <property type="molecule type" value="Genomic_DNA"/>
</dbReference>
<dbReference type="PANTHER" id="PTHR43818">
    <property type="entry name" value="BCDNA.GH03377"/>
    <property type="match status" value="1"/>
</dbReference>
<evidence type="ECO:0000256" key="1">
    <source>
        <dbReference type="ARBA" id="ARBA00023002"/>
    </source>
</evidence>
<keyword evidence="5" id="KW-1185">Reference proteome</keyword>
<keyword evidence="1" id="KW-0560">Oxidoreductase</keyword>
<dbReference type="InterPro" id="IPR050463">
    <property type="entry name" value="Gfo/Idh/MocA_oxidrdct_glycsds"/>
</dbReference>
<dbReference type="Gene3D" id="3.40.50.720">
    <property type="entry name" value="NAD(P)-binding Rossmann-like Domain"/>
    <property type="match status" value="1"/>
</dbReference>
<proteinExistence type="predicted"/>
<reference evidence="5" key="1">
    <citation type="journal article" date="2019" name="Int. J. Syst. Evol. Microbiol.">
        <title>The Global Catalogue of Microorganisms (GCM) 10K type strain sequencing project: providing services to taxonomists for standard genome sequencing and annotation.</title>
        <authorList>
            <consortium name="The Broad Institute Genomics Platform"/>
            <consortium name="The Broad Institute Genome Sequencing Center for Infectious Disease"/>
            <person name="Wu L."/>
            <person name="Ma J."/>
        </authorList>
    </citation>
    <scope>NUCLEOTIDE SEQUENCE [LARGE SCALE GENOMIC DNA]</scope>
    <source>
        <strain evidence="5">CGMCC 4.7466</strain>
    </source>
</reference>
<evidence type="ECO:0000313" key="4">
    <source>
        <dbReference type="EMBL" id="MFC4874029.1"/>
    </source>
</evidence>
<evidence type="ECO:0000259" key="3">
    <source>
        <dbReference type="Pfam" id="PF22725"/>
    </source>
</evidence>
<dbReference type="SUPFAM" id="SSF55347">
    <property type="entry name" value="Glyceraldehyde-3-phosphate dehydrogenase-like, C-terminal domain"/>
    <property type="match status" value="1"/>
</dbReference>
<dbReference type="Pfam" id="PF01408">
    <property type="entry name" value="GFO_IDH_MocA"/>
    <property type="match status" value="1"/>
</dbReference>
<protein>
    <submittedName>
        <fullName evidence="4">Gfo/Idh/MocA family protein</fullName>
    </submittedName>
</protein>
<dbReference type="PANTHER" id="PTHR43818:SF11">
    <property type="entry name" value="BCDNA.GH03377"/>
    <property type="match status" value="1"/>
</dbReference>
<evidence type="ECO:0000313" key="5">
    <source>
        <dbReference type="Proteomes" id="UP001595818"/>
    </source>
</evidence>
<dbReference type="InterPro" id="IPR036291">
    <property type="entry name" value="NAD(P)-bd_dom_sf"/>
</dbReference>
<comment type="caution">
    <text evidence="4">The sequence shown here is derived from an EMBL/GenBank/DDBJ whole genome shotgun (WGS) entry which is preliminary data.</text>
</comment>
<feature type="domain" description="Gfo/Idh/MocA-like oxidoreductase N-terminal" evidence="2">
    <location>
        <begin position="9"/>
        <end position="127"/>
    </location>
</feature>
<dbReference type="Proteomes" id="UP001595818">
    <property type="component" value="Unassembled WGS sequence"/>
</dbReference>
<organism evidence="4 5">
    <name type="scientific">Negadavirga shengliensis</name>
    <dbReference type="NCBI Taxonomy" id="1389218"/>
    <lineage>
        <taxon>Bacteria</taxon>
        <taxon>Pseudomonadati</taxon>
        <taxon>Bacteroidota</taxon>
        <taxon>Cytophagia</taxon>
        <taxon>Cytophagales</taxon>
        <taxon>Cyclobacteriaceae</taxon>
        <taxon>Negadavirga</taxon>
    </lineage>
</organism>
<name>A0ABV9T6I9_9BACT</name>
<dbReference type="Pfam" id="PF22725">
    <property type="entry name" value="GFO_IDH_MocA_C3"/>
    <property type="match status" value="1"/>
</dbReference>
<dbReference type="RefSeq" id="WP_377067478.1">
    <property type="nucleotide sequence ID" value="NZ_JBHSJJ010000014.1"/>
</dbReference>
<dbReference type="InterPro" id="IPR055170">
    <property type="entry name" value="GFO_IDH_MocA-like_dom"/>
</dbReference>
<dbReference type="SUPFAM" id="SSF51735">
    <property type="entry name" value="NAD(P)-binding Rossmann-fold domains"/>
    <property type="match status" value="1"/>
</dbReference>
<dbReference type="InterPro" id="IPR000683">
    <property type="entry name" value="Gfo/Idh/MocA-like_OxRdtase_N"/>
</dbReference>